<evidence type="ECO:0000313" key="2">
    <source>
        <dbReference type="Proteomes" id="UP000094025"/>
    </source>
</evidence>
<dbReference type="EMBL" id="LPUX01000067">
    <property type="protein sequence ID" value="OAP35228.1"/>
    <property type="molecule type" value="Genomic_DNA"/>
</dbReference>
<comment type="caution">
    <text evidence="1">The sequence shown here is derived from an EMBL/GenBank/DDBJ whole genome shotgun (WGS) entry which is preliminary data.</text>
</comment>
<dbReference type="RefSeq" id="WP_064244464.1">
    <property type="nucleotide sequence ID" value="NZ_LPUX01000067.1"/>
</dbReference>
<accession>A0A178XJ31</accession>
<gene>
    <name evidence="1" type="ORF">AU381_26160</name>
</gene>
<sequence length="86" mass="9244">MILVTHDPSRQNCQGSDSASLIASVRCAIASEVPFDVTNLSYRVLGDSIVIEGNVVKRSDAELIHRIAEDIAGQGRVIMRVGGINH</sequence>
<evidence type="ECO:0008006" key="3">
    <source>
        <dbReference type="Google" id="ProtNLM"/>
    </source>
</evidence>
<protein>
    <recommendedName>
        <fullName evidence="3">BON domain-containing protein</fullName>
    </recommendedName>
</protein>
<name>A0A178XJ31_9HYPH</name>
<organism evidence="1 2">
    <name type="scientific">Sinorhizobium glycinis</name>
    <dbReference type="NCBI Taxonomy" id="1472378"/>
    <lineage>
        <taxon>Bacteria</taxon>
        <taxon>Pseudomonadati</taxon>
        <taxon>Pseudomonadota</taxon>
        <taxon>Alphaproteobacteria</taxon>
        <taxon>Hyphomicrobiales</taxon>
        <taxon>Rhizobiaceae</taxon>
        <taxon>Sinorhizobium/Ensifer group</taxon>
        <taxon>Sinorhizobium</taxon>
    </lineage>
</organism>
<proteinExistence type="predicted"/>
<dbReference type="Proteomes" id="UP000094025">
    <property type="component" value="Unassembled WGS sequence"/>
</dbReference>
<keyword evidence="2" id="KW-1185">Reference proteome</keyword>
<evidence type="ECO:0000313" key="1">
    <source>
        <dbReference type="EMBL" id="OAP35228.1"/>
    </source>
</evidence>
<reference evidence="1 2" key="1">
    <citation type="journal article" date="2016" name="Int. J. Syst. Evol. Microbiol.">
        <title>Ensifer glycinis sp. nov., an novel rhizobial species associated with Glycine spp.</title>
        <authorList>
            <person name="Yan H."/>
            <person name="Yan J."/>
            <person name="Sui X.H."/>
            <person name="Wang E.T."/>
            <person name="Chen W.X."/>
            <person name="Zhang X.X."/>
            <person name="Chen W.F."/>
        </authorList>
    </citation>
    <scope>NUCLEOTIDE SEQUENCE [LARGE SCALE GENOMIC DNA]</scope>
    <source>
        <strain evidence="1 2">CCBAU 23380</strain>
    </source>
</reference>
<dbReference type="AlphaFoldDB" id="A0A178XJ31"/>
<dbReference type="OrthoDB" id="8421612at2"/>